<name>A0A9W8DW05_9FUNG</name>
<gene>
    <name evidence="2" type="ORF">H4219_001551</name>
</gene>
<dbReference type="Proteomes" id="UP001150538">
    <property type="component" value="Unassembled WGS sequence"/>
</dbReference>
<evidence type="ECO:0000313" key="3">
    <source>
        <dbReference type="Proteomes" id="UP001150538"/>
    </source>
</evidence>
<proteinExistence type="predicted"/>
<organism evidence="2 3">
    <name type="scientific">Mycoemilia scoparia</name>
    <dbReference type="NCBI Taxonomy" id="417184"/>
    <lineage>
        <taxon>Eukaryota</taxon>
        <taxon>Fungi</taxon>
        <taxon>Fungi incertae sedis</taxon>
        <taxon>Zoopagomycota</taxon>
        <taxon>Kickxellomycotina</taxon>
        <taxon>Kickxellomycetes</taxon>
        <taxon>Kickxellales</taxon>
        <taxon>Kickxellaceae</taxon>
        <taxon>Mycoemilia</taxon>
    </lineage>
</organism>
<feature type="region of interest" description="Disordered" evidence="1">
    <location>
        <begin position="154"/>
        <end position="174"/>
    </location>
</feature>
<reference evidence="2" key="1">
    <citation type="submission" date="2022-07" db="EMBL/GenBank/DDBJ databases">
        <title>Phylogenomic reconstructions and comparative analyses of Kickxellomycotina fungi.</title>
        <authorList>
            <person name="Reynolds N.K."/>
            <person name="Stajich J.E."/>
            <person name="Barry K."/>
            <person name="Grigoriev I.V."/>
            <person name="Crous P."/>
            <person name="Smith M.E."/>
        </authorList>
    </citation>
    <scope>NUCLEOTIDE SEQUENCE</scope>
    <source>
        <strain evidence="2">NBRC 100468</strain>
    </source>
</reference>
<feature type="region of interest" description="Disordered" evidence="1">
    <location>
        <begin position="1"/>
        <end position="63"/>
    </location>
</feature>
<protein>
    <submittedName>
        <fullName evidence="2">Uncharacterized protein</fullName>
    </submittedName>
</protein>
<dbReference type="EMBL" id="JANBPU010000017">
    <property type="protein sequence ID" value="KAJ1920178.1"/>
    <property type="molecule type" value="Genomic_DNA"/>
</dbReference>
<feature type="compositionally biased region" description="Basic and acidic residues" evidence="1">
    <location>
        <begin position="9"/>
        <end position="18"/>
    </location>
</feature>
<accession>A0A9W8DW05</accession>
<comment type="caution">
    <text evidence="2">The sequence shown here is derived from an EMBL/GenBank/DDBJ whole genome shotgun (WGS) entry which is preliminary data.</text>
</comment>
<evidence type="ECO:0000256" key="1">
    <source>
        <dbReference type="SAM" id="MobiDB-lite"/>
    </source>
</evidence>
<dbReference type="AlphaFoldDB" id="A0A9W8DW05"/>
<evidence type="ECO:0000313" key="2">
    <source>
        <dbReference type="EMBL" id="KAJ1920178.1"/>
    </source>
</evidence>
<sequence length="174" mass="19471">MGNHTGRVASDKRGRHYCEGMVGKQTPPKTTDSNEDDHRENITGTTLYRKSRKPRNTHQQEHPLVPKQLRRYELPEEYTAAEVFSATSSWMTLSLQIHRIFSPSCMISISNSSSSLGEDAITISEHGEATRTCGTLPLSSEEKTLVVKHQGITHINTEPPEPRGFSLEGNDDRP</sequence>
<keyword evidence="3" id="KW-1185">Reference proteome</keyword>